<dbReference type="InterPro" id="IPR023213">
    <property type="entry name" value="CAT-like_dom_sf"/>
</dbReference>
<evidence type="ECO:0000256" key="3">
    <source>
        <dbReference type="ARBA" id="ARBA00023315"/>
    </source>
</evidence>
<keyword evidence="2" id="KW-0808">Transferase</keyword>
<dbReference type="EnsemblPlants" id="Solyc12g005430.1.1">
    <property type="protein sequence ID" value="Solyc12g005430.1.1.1"/>
    <property type="gene ID" value="Solyc12g005430.1"/>
</dbReference>
<evidence type="ECO:0000256" key="2">
    <source>
        <dbReference type="ARBA" id="ARBA00022679"/>
    </source>
</evidence>
<dbReference type="PaxDb" id="4081-Solyc12g005430.1.1"/>
<dbReference type="Proteomes" id="UP000004994">
    <property type="component" value="Chromosome 12"/>
</dbReference>
<dbReference type="Gene3D" id="3.30.559.10">
    <property type="entry name" value="Chloramphenicol acetyltransferase-like domain"/>
    <property type="match status" value="2"/>
</dbReference>
<comment type="similarity">
    <text evidence="1">Belongs to the plant acyltransferase family.</text>
</comment>
<keyword evidence="5" id="KW-1185">Reference proteome</keyword>
<reference evidence="4" key="2">
    <citation type="submission" date="2019-01" db="UniProtKB">
        <authorList>
            <consortium name="EnsemblPlants"/>
        </authorList>
    </citation>
    <scope>IDENTIFICATION</scope>
    <source>
        <strain evidence="4">cv. Heinz 1706</strain>
    </source>
</reference>
<sequence length="457" mass="51526">MEIGFVNENDCIKVEILCKKLIKPSSPTPSQNQRYKLSFFDQIAEREHIPVVLFYPYNNINSHTIDERLEKSLSDVLTHVYPAAGRYDDNAECSILCLDQGVSYTKAKVNCKLGNFLEKTRKDLSVATLFGPHENKNMDQNNFMVSPIVIIQVTKFECGGLALSFSVSHPAMDGFTGLQFLFGWGKVCRLGTPIDKIHFLSFNLGNIFPTRDTSALFNSADVVNREENIVVKRFVVREAALSRLKKQCIDESGGALTFQPSRVEIVTAILWRAFIRASAARNGFVRPSLMDFPLNLRSKSSLPQVKTSMGNFRIDVPIKFIPGETKMELHNFITLIRNTMNKVVASFAKPSPDEIVSTLVNIYNQSFTSPEWGGNNEIDKVACSSLCKFPLQDIDFGLGKPSLVYFGLKDMEIFWLYDTDCHTSEIGVQLDLKESTMQLFECDNDIKALMFIRDAKL</sequence>
<evidence type="ECO:0000313" key="4">
    <source>
        <dbReference type="EnsemblPlants" id="Solyc12g005430.1.1.1"/>
    </source>
</evidence>
<dbReference type="KEGG" id="sly:101266796"/>
<reference evidence="4" key="1">
    <citation type="journal article" date="2012" name="Nature">
        <title>The tomato genome sequence provides insights into fleshy fruit evolution.</title>
        <authorList>
            <consortium name="Tomato Genome Consortium"/>
        </authorList>
    </citation>
    <scope>NUCLEOTIDE SEQUENCE [LARGE SCALE GENOMIC DNA]</scope>
    <source>
        <strain evidence="4">cv. Heinz 1706</strain>
    </source>
</reference>
<evidence type="ECO:0008006" key="6">
    <source>
        <dbReference type="Google" id="ProtNLM"/>
    </source>
</evidence>
<gene>
    <name evidence="4" type="primary">LOC101266796</name>
</gene>
<dbReference type="AlphaFoldDB" id="A0A3Q7J2I8"/>
<name>A0A3Q7J2I8_SOLLC</name>
<dbReference type="OMA" id="DQNNFMV"/>
<proteinExistence type="inferred from homology"/>
<keyword evidence="3" id="KW-0012">Acyltransferase</keyword>
<dbReference type="RefSeq" id="XP_069148878.1">
    <property type="nucleotide sequence ID" value="XM_069292777.1"/>
</dbReference>
<accession>A0A3Q7J2I8</accession>
<evidence type="ECO:0000313" key="5">
    <source>
        <dbReference type="Proteomes" id="UP000004994"/>
    </source>
</evidence>
<dbReference type="InParanoid" id="A0A3Q7J2I8"/>
<protein>
    <recommendedName>
        <fullName evidence="6">Anthocyanin acyltransferase</fullName>
    </recommendedName>
</protein>
<dbReference type="PANTHER" id="PTHR31623">
    <property type="entry name" value="F21J9.9"/>
    <property type="match status" value="1"/>
</dbReference>
<dbReference type="Gramene" id="Solyc12g005430.1.1">
    <property type="protein sequence ID" value="Solyc12g005430.1.1.1"/>
    <property type="gene ID" value="Solyc12g005430.1"/>
</dbReference>
<dbReference type="SMR" id="A0A3Q7J2I8"/>
<dbReference type="STRING" id="4081.A0A3Q7J2I8"/>
<dbReference type="GeneID" id="101266796"/>
<dbReference type="Pfam" id="PF02458">
    <property type="entry name" value="Transferase"/>
    <property type="match status" value="1"/>
</dbReference>
<dbReference type="PANTHER" id="PTHR31623:SF68">
    <property type="entry name" value="ANTHOCYANIN ACYLTRANSFERASE"/>
    <property type="match status" value="1"/>
</dbReference>
<organism evidence="4">
    <name type="scientific">Solanum lycopersicum</name>
    <name type="common">Tomato</name>
    <name type="synonym">Lycopersicon esculentum</name>
    <dbReference type="NCBI Taxonomy" id="4081"/>
    <lineage>
        <taxon>Eukaryota</taxon>
        <taxon>Viridiplantae</taxon>
        <taxon>Streptophyta</taxon>
        <taxon>Embryophyta</taxon>
        <taxon>Tracheophyta</taxon>
        <taxon>Spermatophyta</taxon>
        <taxon>Magnoliopsida</taxon>
        <taxon>eudicotyledons</taxon>
        <taxon>Gunneridae</taxon>
        <taxon>Pentapetalae</taxon>
        <taxon>asterids</taxon>
        <taxon>lamiids</taxon>
        <taxon>Solanales</taxon>
        <taxon>Solanaceae</taxon>
        <taxon>Solanoideae</taxon>
        <taxon>Solaneae</taxon>
        <taxon>Solanum</taxon>
        <taxon>Solanum subgen. Lycopersicon</taxon>
    </lineage>
</organism>
<dbReference type="GO" id="GO:0016746">
    <property type="term" value="F:acyltransferase activity"/>
    <property type="evidence" value="ECO:0007669"/>
    <property type="project" value="UniProtKB-KW"/>
</dbReference>
<evidence type="ECO:0000256" key="1">
    <source>
        <dbReference type="ARBA" id="ARBA00009861"/>
    </source>
</evidence>